<name>A0ABV2TH73_9BACT</name>
<protein>
    <submittedName>
        <fullName evidence="2">Uncharacterized protein</fullName>
    </submittedName>
</protein>
<dbReference type="Proteomes" id="UP001549749">
    <property type="component" value="Unassembled WGS sequence"/>
</dbReference>
<accession>A0ABV2TH73</accession>
<sequence length="300" mass="36040">MEEIFFKLRKAWKLRKNKFDLGGFLKVERFHTPGYLVMCIFSLKENEYLPFYRYHLQYYFENNPLGNEQTFLTKVIEYVDQDIKSRETLHYYKTITKTRIYRLSKFREALKQVDKWEVTLTNEDRIKKSVSYVQEIMNWQNINDTKTVLSKLLFDEVGSDKFFIEYKNIIEQRDRLQSELADKISELNEQKKKHKAIAPMTKVQIVSGDHKPLLDLLLQMKDLENPSTKRNYLQGSPDTWASLLSNYFEYGDNNIPKDNNREINWNSVRDYFLGKSGISLLKSHNREKYFHIKESNRDYT</sequence>
<dbReference type="RefSeq" id="WP_150452511.1">
    <property type="nucleotide sequence ID" value="NZ_JBEXAC010000005.1"/>
</dbReference>
<keyword evidence="3" id="KW-1185">Reference proteome</keyword>
<evidence type="ECO:0000256" key="1">
    <source>
        <dbReference type="SAM" id="Coils"/>
    </source>
</evidence>
<comment type="caution">
    <text evidence="2">The sequence shown here is derived from an EMBL/GenBank/DDBJ whole genome shotgun (WGS) entry which is preliminary data.</text>
</comment>
<evidence type="ECO:0000313" key="2">
    <source>
        <dbReference type="EMBL" id="MET7001645.1"/>
    </source>
</evidence>
<dbReference type="EMBL" id="JBEXAC010000005">
    <property type="protein sequence ID" value="MET7001645.1"/>
    <property type="molecule type" value="Genomic_DNA"/>
</dbReference>
<organism evidence="2 3">
    <name type="scientific">Chitinophaga defluvii</name>
    <dbReference type="NCBI Taxonomy" id="3163343"/>
    <lineage>
        <taxon>Bacteria</taxon>
        <taxon>Pseudomonadati</taxon>
        <taxon>Bacteroidota</taxon>
        <taxon>Chitinophagia</taxon>
        <taxon>Chitinophagales</taxon>
        <taxon>Chitinophagaceae</taxon>
        <taxon>Chitinophaga</taxon>
    </lineage>
</organism>
<gene>
    <name evidence="2" type="ORF">ABR189_29960</name>
</gene>
<evidence type="ECO:0000313" key="3">
    <source>
        <dbReference type="Proteomes" id="UP001549749"/>
    </source>
</evidence>
<proteinExistence type="predicted"/>
<keyword evidence="1" id="KW-0175">Coiled coil</keyword>
<reference evidence="2 3" key="1">
    <citation type="submission" date="2024-06" db="EMBL/GenBank/DDBJ databases">
        <title>Chitinophaga defluvii sp. nov., isolated from municipal sewage.</title>
        <authorList>
            <person name="Zhang L."/>
        </authorList>
    </citation>
    <scope>NUCLEOTIDE SEQUENCE [LARGE SCALE GENOMIC DNA]</scope>
    <source>
        <strain evidence="2 3">H8</strain>
    </source>
</reference>
<feature type="coiled-coil region" evidence="1">
    <location>
        <begin position="166"/>
        <end position="197"/>
    </location>
</feature>